<dbReference type="PANTHER" id="PTHR32419">
    <property type="entry name" value="GLUTATHIONYL-HYDROQUINONE REDUCTASE"/>
    <property type="match status" value="1"/>
</dbReference>
<organism evidence="1 2">
    <name type="scientific">Lentzea pudingi</name>
    <dbReference type="NCBI Taxonomy" id="1789439"/>
    <lineage>
        <taxon>Bacteria</taxon>
        <taxon>Bacillati</taxon>
        <taxon>Actinomycetota</taxon>
        <taxon>Actinomycetes</taxon>
        <taxon>Pseudonocardiales</taxon>
        <taxon>Pseudonocardiaceae</taxon>
        <taxon>Lentzea</taxon>
    </lineage>
</organism>
<reference evidence="2" key="1">
    <citation type="journal article" date="2019" name="Int. J. Syst. Evol. Microbiol.">
        <title>The Global Catalogue of Microorganisms (GCM) 10K type strain sequencing project: providing services to taxonomists for standard genome sequencing and annotation.</title>
        <authorList>
            <consortium name="The Broad Institute Genomics Platform"/>
            <consortium name="The Broad Institute Genome Sequencing Center for Infectious Disease"/>
            <person name="Wu L."/>
            <person name="Ma J."/>
        </authorList>
    </citation>
    <scope>NUCLEOTIDE SEQUENCE [LARGE SCALE GENOMIC DNA]</scope>
    <source>
        <strain evidence="2">CGMCC 4.7319</strain>
    </source>
</reference>
<dbReference type="SUPFAM" id="SSF52833">
    <property type="entry name" value="Thioredoxin-like"/>
    <property type="match status" value="1"/>
</dbReference>
<dbReference type="PANTHER" id="PTHR32419:SF6">
    <property type="entry name" value="GLUTATHIONE S-TRANSFERASE OMEGA-LIKE 1-RELATED"/>
    <property type="match status" value="1"/>
</dbReference>
<sequence length="121" mass="13564">MSTEEPDTRTTHPDTRADGTYVRNQNYLSTRITADGREGHTITAGRYRLIAARACPWASRAIIVRRLLGLEDALPMGLCAPTHDESSWTFDLDPGGVDPVLRIHRLREAYLARDPAYDRGN</sequence>
<accession>A0ABQ2ITK0</accession>
<dbReference type="Gene3D" id="3.40.30.10">
    <property type="entry name" value="Glutaredoxin"/>
    <property type="match status" value="1"/>
</dbReference>
<dbReference type="EMBL" id="BMNC01000019">
    <property type="protein sequence ID" value="GGN23596.1"/>
    <property type="molecule type" value="Genomic_DNA"/>
</dbReference>
<name>A0ABQ2ITK0_9PSEU</name>
<dbReference type="RefSeq" id="WP_189159770.1">
    <property type="nucleotide sequence ID" value="NZ_BMNC01000019.1"/>
</dbReference>
<evidence type="ECO:0000313" key="1">
    <source>
        <dbReference type="EMBL" id="GGN23596.1"/>
    </source>
</evidence>
<evidence type="ECO:0000313" key="2">
    <source>
        <dbReference type="Proteomes" id="UP000597656"/>
    </source>
</evidence>
<dbReference type="InterPro" id="IPR016639">
    <property type="entry name" value="GST_Omega/GSH"/>
</dbReference>
<protein>
    <recommendedName>
        <fullName evidence="3">Glutathione S-transferase</fullName>
    </recommendedName>
</protein>
<proteinExistence type="predicted"/>
<dbReference type="Proteomes" id="UP000597656">
    <property type="component" value="Unassembled WGS sequence"/>
</dbReference>
<keyword evidence="2" id="KW-1185">Reference proteome</keyword>
<evidence type="ECO:0008006" key="3">
    <source>
        <dbReference type="Google" id="ProtNLM"/>
    </source>
</evidence>
<dbReference type="InterPro" id="IPR036249">
    <property type="entry name" value="Thioredoxin-like_sf"/>
</dbReference>
<comment type="caution">
    <text evidence="1">The sequence shown here is derived from an EMBL/GenBank/DDBJ whole genome shotgun (WGS) entry which is preliminary data.</text>
</comment>
<gene>
    <name evidence="1" type="ORF">GCM10011609_76480</name>
</gene>